<feature type="region of interest" description="Disordered" evidence="6">
    <location>
        <begin position="323"/>
        <end position="350"/>
    </location>
</feature>
<dbReference type="EMBL" id="CAUJNA010000195">
    <property type="protein sequence ID" value="CAJ1373452.1"/>
    <property type="molecule type" value="Genomic_DNA"/>
</dbReference>
<feature type="region of interest" description="Disordered" evidence="6">
    <location>
        <begin position="1"/>
        <end position="39"/>
    </location>
</feature>
<keyword evidence="4" id="KW-0520">NAD</keyword>
<organism evidence="8 9">
    <name type="scientific">Effrenium voratum</name>
    <dbReference type="NCBI Taxonomy" id="2562239"/>
    <lineage>
        <taxon>Eukaryota</taxon>
        <taxon>Sar</taxon>
        <taxon>Alveolata</taxon>
        <taxon>Dinophyceae</taxon>
        <taxon>Suessiales</taxon>
        <taxon>Symbiodiniaceae</taxon>
        <taxon>Effrenium</taxon>
    </lineage>
</organism>
<feature type="domain" description="PARP catalytic" evidence="7">
    <location>
        <begin position="396"/>
        <end position="490"/>
    </location>
</feature>
<evidence type="ECO:0000256" key="3">
    <source>
        <dbReference type="ARBA" id="ARBA00022679"/>
    </source>
</evidence>
<gene>
    <name evidence="8" type="ORF">EVOR1521_LOCUS3260</name>
</gene>
<evidence type="ECO:0000256" key="5">
    <source>
        <dbReference type="ARBA" id="ARBA00023242"/>
    </source>
</evidence>
<keyword evidence="2" id="KW-0328">Glycosyltransferase</keyword>
<evidence type="ECO:0000313" key="8">
    <source>
        <dbReference type="EMBL" id="CAJ1373452.1"/>
    </source>
</evidence>
<reference evidence="8" key="1">
    <citation type="submission" date="2023-08" db="EMBL/GenBank/DDBJ databases">
        <authorList>
            <person name="Chen Y."/>
            <person name="Shah S."/>
            <person name="Dougan E. K."/>
            <person name="Thang M."/>
            <person name="Chan C."/>
        </authorList>
    </citation>
    <scope>NUCLEOTIDE SEQUENCE</scope>
</reference>
<dbReference type="PANTHER" id="PTHR14453">
    <property type="entry name" value="PARP/ZINC FINGER CCCH TYPE DOMAIN CONTAINING PROTEIN"/>
    <property type="match status" value="1"/>
</dbReference>
<evidence type="ECO:0000256" key="2">
    <source>
        <dbReference type="ARBA" id="ARBA00022676"/>
    </source>
</evidence>
<keyword evidence="9" id="KW-1185">Reference proteome</keyword>
<dbReference type="InterPro" id="IPR012317">
    <property type="entry name" value="Poly(ADP-ribose)pol_cat_dom"/>
</dbReference>
<sequence>MNWQNAWEEVPLPAWHPGSGRLQPVQRGGTKESSTSSDRGFRWRSIWSAQATGSDTDSEGEGLAASLSETSVSRRASISSTGTSPCGAYRFSVGVWSSWPASRHIRVDDCPFAGPTAVVKHPEADVVGALPQLTTPARMAWSCLGSFQGTWGQSAGGHIAATLAAEKGWSAAPSPWASDCERCDEAAAASVLQAYWRGAMVRAAHRRRLWAAQRLVELLRALLRAREDRRRFLRLKGAALRIQHFLREQSRAKAPMEAMGENVPMEPMSPRKATALLKMATRVMGRLPKLEEPGGVRPALRGAARRKLLGEESPRLCGERVERPRRRSCGSPVPERKVAPVCPSPPRREAPRLDSGALILSELLSQGLLVQEETIDDGGPLQAALRELTTRTGSQICLVARVAQTSALAAAYSAVRASLGPERLMWHGTSWDCVPNIVRSGFNRAYAFNARHGSKLGRGVYFAEDPGYALRFAGRGATRCMLLSGVLPGNSARGKEGLLEPPRVDATGARFDSTCDDPGRPRVFCVFKDFQALPLYLVQVSVP</sequence>
<evidence type="ECO:0000256" key="4">
    <source>
        <dbReference type="ARBA" id="ARBA00023027"/>
    </source>
</evidence>
<dbReference type="GO" id="GO:0003714">
    <property type="term" value="F:transcription corepressor activity"/>
    <property type="evidence" value="ECO:0007669"/>
    <property type="project" value="TreeGrafter"/>
</dbReference>
<dbReference type="Proteomes" id="UP001178507">
    <property type="component" value="Unassembled WGS sequence"/>
</dbReference>
<dbReference type="SUPFAM" id="SSF56399">
    <property type="entry name" value="ADP-ribosylation"/>
    <property type="match status" value="1"/>
</dbReference>
<name>A0AA36HQL0_9DINO</name>
<comment type="caution">
    <text evidence="8">The sequence shown here is derived from an EMBL/GenBank/DDBJ whole genome shotgun (WGS) entry which is preliminary data.</text>
</comment>
<dbReference type="AlphaFoldDB" id="A0AA36HQL0"/>
<dbReference type="GO" id="GO:0005737">
    <property type="term" value="C:cytoplasm"/>
    <property type="evidence" value="ECO:0007669"/>
    <property type="project" value="TreeGrafter"/>
</dbReference>
<protein>
    <recommendedName>
        <fullName evidence="7">PARP catalytic domain-containing protein</fullName>
    </recommendedName>
</protein>
<dbReference type="Gene3D" id="3.90.228.10">
    <property type="match status" value="1"/>
</dbReference>
<accession>A0AA36HQL0</accession>
<comment type="subcellular location">
    <subcellularLocation>
        <location evidence="1">Nucleus</location>
    </subcellularLocation>
</comment>
<keyword evidence="5" id="KW-0539">Nucleus</keyword>
<dbReference type="PROSITE" id="PS50096">
    <property type="entry name" value="IQ"/>
    <property type="match status" value="1"/>
</dbReference>
<dbReference type="Pfam" id="PF00644">
    <property type="entry name" value="PARP"/>
    <property type="match status" value="1"/>
</dbReference>
<evidence type="ECO:0000259" key="7">
    <source>
        <dbReference type="Pfam" id="PF00644"/>
    </source>
</evidence>
<dbReference type="GO" id="GO:0010629">
    <property type="term" value="P:negative regulation of gene expression"/>
    <property type="evidence" value="ECO:0007669"/>
    <property type="project" value="TreeGrafter"/>
</dbReference>
<keyword evidence="3" id="KW-0808">Transferase</keyword>
<dbReference type="InterPro" id="IPR052056">
    <property type="entry name" value="Mono-ARTD/PARP"/>
</dbReference>
<evidence type="ECO:0000256" key="6">
    <source>
        <dbReference type="SAM" id="MobiDB-lite"/>
    </source>
</evidence>
<proteinExistence type="predicted"/>
<evidence type="ECO:0000313" key="9">
    <source>
        <dbReference type="Proteomes" id="UP001178507"/>
    </source>
</evidence>
<dbReference type="GO" id="GO:0005634">
    <property type="term" value="C:nucleus"/>
    <property type="evidence" value="ECO:0007669"/>
    <property type="project" value="UniProtKB-SubCell"/>
</dbReference>
<dbReference type="GO" id="GO:0003950">
    <property type="term" value="F:NAD+ poly-ADP-ribosyltransferase activity"/>
    <property type="evidence" value="ECO:0007669"/>
    <property type="project" value="InterPro"/>
</dbReference>
<evidence type="ECO:0000256" key="1">
    <source>
        <dbReference type="ARBA" id="ARBA00004123"/>
    </source>
</evidence>
<dbReference type="PANTHER" id="PTHR14453:SF67">
    <property type="entry name" value="POLY [ADP-RIBOSE] POLYMERASE"/>
    <property type="match status" value="1"/>
</dbReference>